<sequence>MSGRALTLYYEEPPLPFKPATRALFEFTSPTRFPLSLFDEELAKHVKKCRDDVYARVSYPCLGLYRFLEPGSRENPVYTQAIECIKQQPDTRRILDMGCGYAQDIRAWIQDGVPSTSIVGADLLLDFVEDSFELFADEKGKDHMYGVKFEHCDIFDEDHVNKVKELSHGGQGFDVIYIGSFLHLFEWSEFARESESIMRWKIQAADVQGRVFRAYTRADAQAQVARALSNLLSNAPGSLIFGRQSGMPPGQAGHYERHHRTGAMGGNSQAPWRHDPDSFIRLWQDEARGRQQLQGSGGWEVKPVLPNPAFNWAGFKDKDVQELSRKDLVQAFGTGLEFQIIRK</sequence>
<dbReference type="OrthoDB" id="2094832at2759"/>
<dbReference type="GeneID" id="25262012"/>
<dbReference type="Gene3D" id="3.40.50.150">
    <property type="entry name" value="Vaccinia Virus protein VP39"/>
    <property type="match status" value="1"/>
</dbReference>
<dbReference type="OMA" id="ITHPAYA"/>
<keyword evidence="6" id="KW-1185">Reference proteome</keyword>
<keyword evidence="2" id="KW-0808">Transferase</keyword>
<dbReference type="RefSeq" id="XP_013241259.1">
    <property type="nucleotide sequence ID" value="XM_013385805.1"/>
</dbReference>
<organism evidence="5 6">
    <name type="scientific">Tilletiaria anomala (strain ATCC 24038 / CBS 436.72 / UBC 951)</name>
    <dbReference type="NCBI Taxonomy" id="1037660"/>
    <lineage>
        <taxon>Eukaryota</taxon>
        <taxon>Fungi</taxon>
        <taxon>Dikarya</taxon>
        <taxon>Basidiomycota</taxon>
        <taxon>Ustilaginomycotina</taxon>
        <taxon>Exobasidiomycetes</taxon>
        <taxon>Georgefischeriales</taxon>
        <taxon>Tilletiariaceae</taxon>
        <taxon>Tilletiaria</taxon>
    </lineage>
</organism>
<dbReference type="AlphaFoldDB" id="A0A066VE50"/>
<evidence type="ECO:0000313" key="6">
    <source>
        <dbReference type="Proteomes" id="UP000027361"/>
    </source>
</evidence>
<dbReference type="STRING" id="1037660.A0A066VE50"/>
<evidence type="ECO:0008006" key="7">
    <source>
        <dbReference type="Google" id="ProtNLM"/>
    </source>
</evidence>
<reference evidence="5 6" key="1">
    <citation type="submission" date="2014-05" db="EMBL/GenBank/DDBJ databases">
        <title>Draft genome sequence of a rare smut relative, Tilletiaria anomala UBC 951.</title>
        <authorList>
            <consortium name="DOE Joint Genome Institute"/>
            <person name="Toome M."/>
            <person name="Kuo A."/>
            <person name="Henrissat B."/>
            <person name="Lipzen A."/>
            <person name="Tritt A."/>
            <person name="Yoshinaga Y."/>
            <person name="Zane M."/>
            <person name="Barry K."/>
            <person name="Grigoriev I.V."/>
            <person name="Spatafora J.W."/>
            <person name="Aimea M.C."/>
        </authorList>
    </citation>
    <scope>NUCLEOTIDE SEQUENCE [LARGE SCALE GENOMIC DNA]</scope>
    <source>
        <strain evidence="5 6">UBC 951</strain>
    </source>
</reference>
<evidence type="ECO:0000256" key="1">
    <source>
        <dbReference type="ARBA" id="ARBA00005179"/>
    </source>
</evidence>
<dbReference type="HOGENOM" id="CLU_809378_0_0_1"/>
<dbReference type="GO" id="GO:0016740">
    <property type="term" value="F:transferase activity"/>
    <property type="evidence" value="ECO:0007669"/>
    <property type="project" value="UniProtKB-KW"/>
</dbReference>
<accession>A0A066VE50</accession>
<dbReference type="InterPro" id="IPR029063">
    <property type="entry name" value="SAM-dependent_MTases_sf"/>
</dbReference>
<comment type="pathway">
    <text evidence="1">Secondary metabolite biosynthesis.</text>
</comment>
<dbReference type="Proteomes" id="UP000027361">
    <property type="component" value="Unassembled WGS sequence"/>
</dbReference>
<protein>
    <recommendedName>
        <fullName evidence="7">Methyltransferase domain-containing protein</fullName>
    </recommendedName>
</protein>
<comment type="similarity">
    <text evidence="4">Belongs to the class I-like SAM-binding methyltransferase superfamily.</text>
</comment>
<dbReference type="InParanoid" id="A0A066VE50"/>
<evidence type="ECO:0000256" key="4">
    <source>
        <dbReference type="ARBA" id="ARBA00038314"/>
    </source>
</evidence>
<keyword evidence="3" id="KW-0949">S-adenosyl-L-methionine</keyword>
<dbReference type="EMBL" id="JMSN01000096">
    <property type="protein sequence ID" value="KDN40022.1"/>
    <property type="molecule type" value="Genomic_DNA"/>
</dbReference>
<evidence type="ECO:0000313" key="5">
    <source>
        <dbReference type="EMBL" id="KDN40022.1"/>
    </source>
</evidence>
<dbReference type="InterPro" id="IPR051654">
    <property type="entry name" value="Meroterpenoid_MTases"/>
</dbReference>
<name>A0A066VE50_TILAU</name>
<proteinExistence type="inferred from homology"/>
<dbReference type="PANTHER" id="PTHR35897">
    <property type="entry name" value="METHYLTRANSFERASE AUSD"/>
    <property type="match status" value="1"/>
</dbReference>
<dbReference type="PANTHER" id="PTHR35897:SF1">
    <property type="entry name" value="METHYLTRANSFERASE AUSD"/>
    <property type="match status" value="1"/>
</dbReference>
<gene>
    <name evidence="5" type="ORF">K437DRAFT_192865</name>
</gene>
<comment type="caution">
    <text evidence="5">The sequence shown here is derived from an EMBL/GenBank/DDBJ whole genome shotgun (WGS) entry which is preliminary data.</text>
</comment>
<evidence type="ECO:0000256" key="2">
    <source>
        <dbReference type="ARBA" id="ARBA00022679"/>
    </source>
</evidence>
<dbReference type="SUPFAM" id="SSF53335">
    <property type="entry name" value="S-adenosyl-L-methionine-dependent methyltransferases"/>
    <property type="match status" value="1"/>
</dbReference>
<evidence type="ECO:0000256" key="3">
    <source>
        <dbReference type="ARBA" id="ARBA00022691"/>
    </source>
</evidence>